<dbReference type="InterPro" id="IPR002549">
    <property type="entry name" value="AI-2E-like"/>
</dbReference>
<evidence type="ECO:0000313" key="10">
    <source>
        <dbReference type="EMBL" id="TNM57747.1"/>
    </source>
</evidence>
<evidence type="ECO:0000256" key="5">
    <source>
        <dbReference type="ARBA" id="ARBA00022692"/>
    </source>
</evidence>
<dbReference type="PANTHER" id="PTHR21716:SF53">
    <property type="entry name" value="PERMEASE PERM-RELATED"/>
    <property type="match status" value="1"/>
</dbReference>
<dbReference type="EMBL" id="VDMQ01000001">
    <property type="protein sequence ID" value="TNM57747.1"/>
    <property type="molecule type" value="Genomic_DNA"/>
</dbReference>
<feature type="region of interest" description="Disordered" evidence="8">
    <location>
        <begin position="21"/>
        <end position="43"/>
    </location>
</feature>
<keyword evidence="6 9" id="KW-1133">Transmembrane helix</keyword>
<dbReference type="Proteomes" id="UP000314223">
    <property type="component" value="Unassembled WGS sequence"/>
</dbReference>
<feature type="compositionally biased region" description="Acidic residues" evidence="8">
    <location>
        <begin position="407"/>
        <end position="420"/>
    </location>
</feature>
<dbReference type="GO" id="GO:0005886">
    <property type="term" value="C:plasma membrane"/>
    <property type="evidence" value="ECO:0007669"/>
    <property type="project" value="UniProtKB-SubCell"/>
</dbReference>
<evidence type="ECO:0000256" key="2">
    <source>
        <dbReference type="ARBA" id="ARBA00009773"/>
    </source>
</evidence>
<feature type="transmembrane region" description="Helical" evidence="9">
    <location>
        <begin position="126"/>
        <end position="148"/>
    </location>
</feature>
<feature type="transmembrane region" description="Helical" evidence="9">
    <location>
        <begin position="302"/>
        <end position="323"/>
    </location>
</feature>
<proteinExistence type="inferred from homology"/>
<reference evidence="10 11" key="1">
    <citation type="submission" date="2019-06" db="EMBL/GenBank/DDBJ databases">
        <authorList>
            <person name="Mardanova A.M."/>
            <person name="Pudova D.S."/>
            <person name="Shagimardanova E.I."/>
            <person name="Gogoleva N.E."/>
            <person name="Lutfullin M.T."/>
            <person name="Hadieva G.F."/>
            <person name="Sharipova M.R."/>
        </authorList>
    </citation>
    <scope>NUCLEOTIDE SEQUENCE [LARGE SCALE GENOMIC DNA]</scope>
    <source>
        <strain evidence="10 11">MG-1</strain>
    </source>
</reference>
<keyword evidence="4" id="KW-1003">Cell membrane</keyword>
<dbReference type="Pfam" id="PF01594">
    <property type="entry name" value="AI-2E_transport"/>
    <property type="match status" value="1"/>
</dbReference>
<accession>A0A5C4X576</accession>
<feature type="compositionally biased region" description="Low complexity" evidence="8">
    <location>
        <begin position="456"/>
        <end position="469"/>
    </location>
</feature>
<evidence type="ECO:0000256" key="8">
    <source>
        <dbReference type="SAM" id="MobiDB-lite"/>
    </source>
</evidence>
<keyword evidence="3" id="KW-0813">Transport</keyword>
<organism evidence="10 11">
    <name type="scientific">Brevibacterium sediminis</name>
    <dbReference type="NCBI Taxonomy" id="1857024"/>
    <lineage>
        <taxon>Bacteria</taxon>
        <taxon>Bacillati</taxon>
        <taxon>Actinomycetota</taxon>
        <taxon>Actinomycetes</taxon>
        <taxon>Micrococcales</taxon>
        <taxon>Brevibacteriaceae</taxon>
        <taxon>Brevibacterium</taxon>
    </lineage>
</organism>
<evidence type="ECO:0000256" key="7">
    <source>
        <dbReference type="ARBA" id="ARBA00023136"/>
    </source>
</evidence>
<dbReference type="PANTHER" id="PTHR21716">
    <property type="entry name" value="TRANSMEMBRANE PROTEIN"/>
    <property type="match status" value="1"/>
</dbReference>
<feature type="transmembrane region" description="Helical" evidence="9">
    <location>
        <begin position="273"/>
        <end position="296"/>
    </location>
</feature>
<evidence type="ECO:0000256" key="6">
    <source>
        <dbReference type="ARBA" id="ARBA00022989"/>
    </source>
</evidence>
<gene>
    <name evidence="10" type="ORF">FHQ09_00105</name>
</gene>
<feature type="transmembrane region" description="Helical" evidence="9">
    <location>
        <begin position="93"/>
        <end position="114"/>
    </location>
</feature>
<comment type="caution">
    <text evidence="10">The sequence shown here is derived from an EMBL/GenBank/DDBJ whole genome shotgun (WGS) entry which is preliminary data.</text>
</comment>
<comment type="subcellular location">
    <subcellularLocation>
        <location evidence="1">Cell membrane</location>
        <topology evidence="1">Multi-pass membrane protein</topology>
    </subcellularLocation>
</comment>
<evidence type="ECO:0000256" key="1">
    <source>
        <dbReference type="ARBA" id="ARBA00004651"/>
    </source>
</evidence>
<sequence>MSENDQQHPPNRLRGAWEAFRRGRGSSHSSSEPEATPSQAVSPEEIALSRIEAEAKPYVAPGLKLAAAWSWRSIVVLVAIGVALWLLSKISSVVLPVLIALLLAALLAPLTGWLKKKGVPRGGAAAISFIGFIVVVLGLFGLVGQQIYSGMPDLVKQVIAGVSGISGWLASSPFGIDATTISSYIDDAIKTATNFFQNNSSQLLGGALEATSSVGTFLTGMAVCLFATFFFLYDGQNIFRWVMNLLPVPARPVATGAALKGWTTLVQYVRVQILVAAVDAIGIGIGAAFLGIPLVIPMTVLVFLTSFVPVVGAIASGAVAVLVALVSNGLVSAVIMLAVVIAVQQIESQVLQPFLMGKAVSVHPLAVILAVTGGGFLFGIVGALFAVPLVAVLNSVVSYIVRTNAGDSDEDEAEDDAERDPDEREATAVLETAKERLTDAVHESAEDERASGSGQTDSTETGSTGPTPSRETGSAEPGRPKKGPDA</sequence>
<feature type="transmembrane region" description="Helical" evidence="9">
    <location>
        <begin position="366"/>
        <end position="393"/>
    </location>
</feature>
<feature type="transmembrane region" description="Helical" evidence="9">
    <location>
        <begin position="214"/>
        <end position="233"/>
    </location>
</feature>
<dbReference type="GO" id="GO:0055085">
    <property type="term" value="P:transmembrane transport"/>
    <property type="evidence" value="ECO:0007669"/>
    <property type="project" value="TreeGrafter"/>
</dbReference>
<dbReference type="AlphaFoldDB" id="A0A5C4X576"/>
<evidence type="ECO:0000256" key="4">
    <source>
        <dbReference type="ARBA" id="ARBA00022475"/>
    </source>
</evidence>
<feature type="transmembrane region" description="Helical" evidence="9">
    <location>
        <begin position="330"/>
        <end position="346"/>
    </location>
</feature>
<evidence type="ECO:0000313" key="11">
    <source>
        <dbReference type="Proteomes" id="UP000314223"/>
    </source>
</evidence>
<protein>
    <submittedName>
        <fullName evidence="10">AI-2E family transporter</fullName>
    </submittedName>
</protein>
<keyword evidence="7 9" id="KW-0472">Membrane</keyword>
<name>A0A5C4X576_9MICO</name>
<feature type="transmembrane region" description="Helical" evidence="9">
    <location>
        <begin position="69"/>
        <end position="87"/>
    </location>
</feature>
<evidence type="ECO:0000256" key="3">
    <source>
        <dbReference type="ARBA" id="ARBA00022448"/>
    </source>
</evidence>
<feature type="compositionally biased region" description="Polar residues" evidence="8">
    <location>
        <begin position="32"/>
        <end position="41"/>
    </location>
</feature>
<feature type="region of interest" description="Disordered" evidence="8">
    <location>
        <begin position="406"/>
        <end position="486"/>
    </location>
</feature>
<evidence type="ECO:0000256" key="9">
    <source>
        <dbReference type="SAM" id="Phobius"/>
    </source>
</evidence>
<comment type="similarity">
    <text evidence="2">Belongs to the autoinducer-2 exporter (AI-2E) (TC 2.A.86) family.</text>
</comment>
<feature type="compositionally biased region" description="Basic and acidic residues" evidence="8">
    <location>
        <begin position="421"/>
        <end position="450"/>
    </location>
</feature>
<dbReference type="RefSeq" id="WP_139466805.1">
    <property type="nucleotide sequence ID" value="NZ_VDMQ01000001.1"/>
</dbReference>
<keyword evidence="5 9" id="KW-0812">Transmembrane</keyword>